<dbReference type="RefSeq" id="WP_248669964.1">
    <property type="nucleotide sequence ID" value="NZ_JALPRX010000156.1"/>
</dbReference>
<evidence type="ECO:0000313" key="3">
    <source>
        <dbReference type="Proteomes" id="UP001139516"/>
    </source>
</evidence>
<feature type="non-terminal residue" evidence="2">
    <location>
        <position position="98"/>
    </location>
</feature>
<evidence type="ECO:0000313" key="2">
    <source>
        <dbReference type="EMBL" id="MCK8787920.1"/>
    </source>
</evidence>
<keyword evidence="3" id="KW-1185">Reference proteome</keyword>
<sequence length="98" mass="10706">MDEWLSRLAQPAFADFHPWRRLRKPAWSGSPSGGHARRRIRTENNELRRTAVPTGLRFAVAGGTRAQARVARRPGARVRGVIRDDSATLPAPVAAAAG</sequence>
<gene>
    <name evidence="2" type="ORF">M0638_26550</name>
</gene>
<name>A0A9X2C088_9PROT</name>
<dbReference type="EMBL" id="JALPRX010000156">
    <property type="protein sequence ID" value="MCK8787920.1"/>
    <property type="molecule type" value="Genomic_DNA"/>
</dbReference>
<reference evidence="2" key="1">
    <citation type="submission" date="2022-04" db="EMBL/GenBank/DDBJ databases">
        <title>Roseomonas acroporae sp. nov., isolated from coral Acropora digitifera.</title>
        <authorList>
            <person name="Sun H."/>
        </authorList>
    </citation>
    <scope>NUCLEOTIDE SEQUENCE</scope>
    <source>
        <strain evidence="2">NAR14</strain>
    </source>
</reference>
<accession>A0A9X2C088</accession>
<feature type="region of interest" description="Disordered" evidence="1">
    <location>
        <begin position="24"/>
        <end position="46"/>
    </location>
</feature>
<comment type="caution">
    <text evidence="2">The sequence shown here is derived from an EMBL/GenBank/DDBJ whole genome shotgun (WGS) entry which is preliminary data.</text>
</comment>
<organism evidence="2 3">
    <name type="scientific">Roseomonas acroporae</name>
    <dbReference type="NCBI Taxonomy" id="2937791"/>
    <lineage>
        <taxon>Bacteria</taxon>
        <taxon>Pseudomonadati</taxon>
        <taxon>Pseudomonadota</taxon>
        <taxon>Alphaproteobacteria</taxon>
        <taxon>Acetobacterales</taxon>
        <taxon>Roseomonadaceae</taxon>
        <taxon>Roseomonas</taxon>
    </lineage>
</organism>
<protein>
    <submittedName>
        <fullName evidence="2">Uncharacterized protein</fullName>
    </submittedName>
</protein>
<evidence type="ECO:0000256" key="1">
    <source>
        <dbReference type="SAM" id="MobiDB-lite"/>
    </source>
</evidence>
<dbReference type="AlphaFoldDB" id="A0A9X2C088"/>
<proteinExistence type="predicted"/>
<dbReference type="Proteomes" id="UP001139516">
    <property type="component" value="Unassembled WGS sequence"/>
</dbReference>